<sequence length="1572" mass="180179">MGVARTTQQMNQRTDKNLSETNTVLSKEHPGTKLDTLEGSVRINDMIGKAKLIDVNVKIKITDILLDYSVFTFIHPIMGHFDPYWDEVFTCVDEDLGPMSFEKLEKLEGVDINFCPIVVQRRGDFYSVVNGRHRFAKYIVINWESLRERANDIEVPCRIVFEPEMETKIVDVIKKKFSHFIGKDKVAYIEKDNASNFYIFDLDRSILRRVNKQSLEKFIRLDSPQKRMSRCVNVSGNKVFVFSDKKFDAEFINLLTNCKNVVINVGTSFLNAYTKMKTISKSLQEPQMKYLLLDILNLMMNIRDGYFTFSKVISTIVSIYTLSKRGEALFNKEMEIGISDIALVLAGFGVPTKILEIVKHYTALSGKRLTDSNLVMSTLIGFFEMLLSLVEFLEHNFSVVPFMTEVCEYIKMLLGYFVSQRMMNEVVECYTQYVKNPQIMFDPLYREKVVTLNNKCEASNSFMTFVSNDSNKYTKTAWLAFTSNVVKFAKNFDSSSRHEPICIVLEGPPGCGKSVLMNNIIELLRKSNKSVYMHTVPPIEAGKDFYDDYENQDVFVMDDVGQKGRSEWSFLINSVSPVKYPLQCASAEKKNTKFFNSKIIICTTNSFMNMQGFTKTDCIAEPEALFRRAHVIQVRRGNVDHFTQNLSYHKFDFSGDKQWKNKFLDANKQIDLPVTLDNSVPKDSLEWLLSLILSLEECRDRNDNLTKLPDNILEDILKASKPSLHQDYFDAQPEWLEAALDMIVLNTNKVLNVGVIFQEWMSWLLTAIIREFDKLSEFMTTDKLIFSGLAGLFLCAIFYLVKGYFGKYHVEENTVAGWRKSFEKARIIYSQFEKEVMQLYDPVGFNVSEHMERTTGSVVGAQVLDNARFSRLIVTKNGNVGHCIVSGNKILAPHHYHLHNEKVDIYMTWEHYENKHKECEFVQLKLVRAFPSVDLAVYQMDKTMPLYKKCRTLFNADVHPNVTKNNIMYALACENVVALLKGVHVVKSTLPVRYEDVVHPIGTGWFTPLHGSGLCGTMLTNVNGDIEAIHVAGSAGCGFMVSPSRAIKSEIRELMLDVGECEFDLDDKVIPNFSGARMRYEKGEIEKKYPVGKTNFAPTKFHKDYNQDVAQVCKIYDINNKGPPIIGHPIKVLEDMSMKTFMHQGKILEDEINFIVAYLDTLIPDFNDITLEEAVFGCDDVNKLNKDSSNGYGCLKNKEDYFDFDNKVIKEIGYSVLDTFKHKCESDTLSIKDVLCTEVFKDELRMSEKRTSPRTFRVMPMPHIVWMKRIFADLVRKLRVGMHEHGMCIGFNPYIDFDVVARKLLKCEVMCDADFGKWDGSLHVGIMRTIHDVFVAKYKGKFQKVLDYLLISTYNSNVLVYDAVYRTTHGLPSGTWLTLVMNCIYNKCLTALVMYRHGSRDVRDVYEVIDYVMGDDKICGASGEHASKFNALTIKKVSEDLGMKCTNGDKSEITKPSRPFYTLDFLKRKFYFDVRLGKYMGALSKDTICNTLQWYDSKSDLEEAVSGKCRSMQIEAFLQDPVFYDHIVNIIKKTAPEVPLFNDQEIINILKTPEGYAKVCHLAGKDTSWMDI</sequence>
<dbReference type="SUPFAM" id="SSF50494">
    <property type="entry name" value="Trypsin-like serine proteases"/>
    <property type="match status" value="1"/>
</dbReference>
<dbReference type="Pfam" id="PF00910">
    <property type="entry name" value="RNA_helicase"/>
    <property type="match status" value="1"/>
</dbReference>
<dbReference type="GO" id="GO:0039694">
    <property type="term" value="P:viral RNA genome replication"/>
    <property type="evidence" value="ECO:0007669"/>
    <property type="project" value="InterPro"/>
</dbReference>
<dbReference type="InterPro" id="IPR043502">
    <property type="entry name" value="DNA/RNA_pol_sf"/>
</dbReference>
<organism evidence="16">
    <name type="scientific">Ginkgo biloba picorna-like virus</name>
    <dbReference type="NCBI Taxonomy" id="2739851"/>
    <lineage>
        <taxon>Viruses</taxon>
        <taxon>Riboviria</taxon>
        <taxon>Orthornavirae</taxon>
        <taxon>Pisuviricota</taxon>
        <taxon>Pisoniviricetes</taxon>
        <taxon>Picornavirales</taxon>
    </lineage>
</organism>
<dbReference type="CDD" id="cd23169">
    <property type="entry name" value="ps-ssRNAv-Picornavirales"/>
    <property type="match status" value="1"/>
</dbReference>
<dbReference type="PROSITE" id="PS51218">
    <property type="entry name" value="SF3_HELICASE_2"/>
    <property type="match status" value="1"/>
</dbReference>
<dbReference type="InterPro" id="IPR014759">
    <property type="entry name" value="Helicase_SF3_ssRNA_vir"/>
</dbReference>
<proteinExistence type="predicted"/>
<dbReference type="GO" id="GO:0003723">
    <property type="term" value="F:RNA binding"/>
    <property type="evidence" value="ECO:0007669"/>
    <property type="project" value="InterPro"/>
</dbReference>
<feature type="domain" description="SF3 helicase" evidence="15">
    <location>
        <begin position="479"/>
        <end position="649"/>
    </location>
</feature>
<dbReference type="InterPro" id="IPR004004">
    <property type="entry name" value="Helic/Pol/Pept_Calicivir-typ"/>
</dbReference>
<evidence type="ECO:0000259" key="15">
    <source>
        <dbReference type="PROSITE" id="PS51218"/>
    </source>
</evidence>
<dbReference type="Gene3D" id="3.30.70.270">
    <property type="match status" value="1"/>
</dbReference>
<evidence type="ECO:0000256" key="7">
    <source>
        <dbReference type="ARBA" id="ARBA00022741"/>
    </source>
</evidence>
<dbReference type="GO" id="GO:0005524">
    <property type="term" value="F:ATP binding"/>
    <property type="evidence" value="ECO:0007669"/>
    <property type="project" value="UniProtKB-KW"/>
</dbReference>
<evidence type="ECO:0000256" key="9">
    <source>
        <dbReference type="ARBA" id="ARBA00022807"/>
    </source>
</evidence>
<evidence type="ECO:0000256" key="13">
    <source>
        <dbReference type="SAM" id="MobiDB-lite"/>
    </source>
</evidence>
<evidence type="ECO:0000256" key="1">
    <source>
        <dbReference type="ARBA" id="ARBA00020107"/>
    </source>
</evidence>
<keyword evidence="9" id="KW-0788">Thiol protease</keyword>
<keyword evidence="4" id="KW-0645">Protease</keyword>
<dbReference type="InterPro" id="IPR027417">
    <property type="entry name" value="P-loop_NTPase"/>
</dbReference>
<evidence type="ECO:0000256" key="12">
    <source>
        <dbReference type="ARBA" id="ARBA00047631"/>
    </source>
</evidence>
<feature type="region of interest" description="Disordered" evidence="13">
    <location>
        <begin position="1"/>
        <end position="25"/>
    </location>
</feature>
<dbReference type="InterPro" id="IPR043128">
    <property type="entry name" value="Rev_trsase/Diguanyl_cyclase"/>
</dbReference>
<feature type="compositionally biased region" description="Polar residues" evidence="13">
    <location>
        <begin position="1"/>
        <end position="12"/>
    </location>
</feature>
<dbReference type="GO" id="GO:0017111">
    <property type="term" value="F:ribonucleoside triphosphate phosphatase activity"/>
    <property type="evidence" value="ECO:0007669"/>
    <property type="project" value="UniProtKB-EC"/>
</dbReference>
<evidence type="ECO:0000256" key="3">
    <source>
        <dbReference type="ARBA" id="ARBA00022520"/>
    </source>
</evidence>
<reference evidence="16" key="1">
    <citation type="submission" date="2019-12" db="EMBL/GenBank/DDBJ databases">
        <title>Viral genomes from plants on the riverside of the ancient canal in Zhenjiang city, China.</title>
        <authorList>
            <person name="Lu X."/>
            <person name="Yang X.S."/>
            <person name="Zhang W."/>
        </authorList>
    </citation>
    <scope>NUCLEOTIDE SEQUENCE</scope>
    <source>
        <strain evidence="16">Pt112-pil-2-NY</strain>
    </source>
</reference>
<keyword evidence="3" id="KW-0191">Covalent protein-RNA linkage</keyword>
<dbReference type="InterPro" id="IPR001205">
    <property type="entry name" value="RNA-dir_pol_C"/>
</dbReference>
<protein>
    <recommendedName>
        <fullName evidence="1">Genome polyprotein</fullName>
    </recommendedName>
</protein>
<evidence type="ECO:0000256" key="11">
    <source>
        <dbReference type="ARBA" id="ARBA00022953"/>
    </source>
</evidence>
<evidence type="ECO:0000259" key="14">
    <source>
        <dbReference type="PROSITE" id="PS50507"/>
    </source>
</evidence>
<comment type="catalytic activity">
    <reaction evidence="12">
        <text>a ribonucleoside 5'-triphosphate + H2O = a ribonucleoside 5'-diphosphate + phosphate + H(+)</text>
        <dbReference type="Rhea" id="RHEA:23680"/>
        <dbReference type="ChEBI" id="CHEBI:15377"/>
        <dbReference type="ChEBI" id="CHEBI:15378"/>
        <dbReference type="ChEBI" id="CHEBI:43474"/>
        <dbReference type="ChEBI" id="CHEBI:57930"/>
        <dbReference type="ChEBI" id="CHEBI:61557"/>
        <dbReference type="EC" id="3.6.1.15"/>
    </reaction>
</comment>
<keyword evidence="5" id="KW-0808">Transferase</keyword>
<feature type="domain" description="RdRp catalytic" evidence="14">
    <location>
        <begin position="1308"/>
        <end position="1429"/>
    </location>
</feature>
<evidence type="ECO:0000256" key="10">
    <source>
        <dbReference type="ARBA" id="ARBA00022840"/>
    </source>
</evidence>
<dbReference type="InterPro" id="IPR009003">
    <property type="entry name" value="Peptidase_S1_PA"/>
</dbReference>
<evidence type="ECO:0000256" key="8">
    <source>
        <dbReference type="ARBA" id="ARBA00022801"/>
    </source>
</evidence>
<dbReference type="GO" id="GO:0003724">
    <property type="term" value="F:RNA helicase activity"/>
    <property type="evidence" value="ECO:0007669"/>
    <property type="project" value="InterPro"/>
</dbReference>
<dbReference type="PRINTS" id="PR00918">
    <property type="entry name" value="CALICVIRUSNS"/>
</dbReference>
<dbReference type="GO" id="GO:0006508">
    <property type="term" value="P:proteolysis"/>
    <property type="evidence" value="ECO:0007669"/>
    <property type="project" value="UniProtKB-KW"/>
</dbReference>
<dbReference type="GO" id="GO:0006351">
    <property type="term" value="P:DNA-templated transcription"/>
    <property type="evidence" value="ECO:0007669"/>
    <property type="project" value="InterPro"/>
</dbReference>
<dbReference type="Pfam" id="PF00680">
    <property type="entry name" value="RdRP_1"/>
    <property type="match status" value="1"/>
</dbReference>
<accession>A0A6M9BSC6</accession>
<dbReference type="SUPFAM" id="SSF52540">
    <property type="entry name" value="P-loop containing nucleoside triphosphate hydrolases"/>
    <property type="match status" value="1"/>
</dbReference>
<keyword evidence="6" id="KW-0548">Nucleotidyltransferase</keyword>
<dbReference type="SUPFAM" id="SSF56672">
    <property type="entry name" value="DNA/RNA polymerases"/>
    <property type="match status" value="1"/>
</dbReference>
<evidence type="ECO:0000313" key="16">
    <source>
        <dbReference type="EMBL" id="QKK82972.1"/>
    </source>
</evidence>
<dbReference type="EMBL" id="MN832466">
    <property type="protein sequence ID" value="QKK82972.1"/>
    <property type="molecule type" value="Genomic_RNA"/>
</dbReference>
<dbReference type="Gene3D" id="3.40.50.300">
    <property type="entry name" value="P-loop containing nucleotide triphosphate hydrolases"/>
    <property type="match status" value="1"/>
</dbReference>
<evidence type="ECO:0000256" key="6">
    <source>
        <dbReference type="ARBA" id="ARBA00022695"/>
    </source>
</evidence>
<keyword evidence="8" id="KW-0378">Hydrolase</keyword>
<evidence type="ECO:0000256" key="2">
    <source>
        <dbReference type="ARBA" id="ARBA00022484"/>
    </source>
</evidence>
<dbReference type="PROSITE" id="PS50507">
    <property type="entry name" value="RDRP_SSRNA_POS"/>
    <property type="match status" value="1"/>
</dbReference>
<dbReference type="InterPro" id="IPR007094">
    <property type="entry name" value="RNA-dir_pol_PSvirus"/>
</dbReference>
<dbReference type="SMART" id="SM00382">
    <property type="entry name" value="AAA"/>
    <property type="match status" value="1"/>
</dbReference>
<dbReference type="InterPro" id="IPR003593">
    <property type="entry name" value="AAA+_ATPase"/>
</dbReference>
<keyword evidence="7" id="KW-0547">Nucleotide-binding</keyword>
<dbReference type="InterPro" id="IPR000605">
    <property type="entry name" value="Helicase_SF3_ssDNA/RNA_vir"/>
</dbReference>
<keyword evidence="2" id="KW-0696">RNA-directed RNA polymerase</keyword>
<dbReference type="GO" id="GO:0003968">
    <property type="term" value="F:RNA-directed RNA polymerase activity"/>
    <property type="evidence" value="ECO:0007669"/>
    <property type="project" value="UniProtKB-KW"/>
</dbReference>
<dbReference type="GO" id="GO:0008234">
    <property type="term" value="F:cysteine-type peptidase activity"/>
    <property type="evidence" value="ECO:0007669"/>
    <property type="project" value="UniProtKB-KW"/>
</dbReference>
<evidence type="ECO:0000256" key="4">
    <source>
        <dbReference type="ARBA" id="ARBA00022670"/>
    </source>
</evidence>
<keyword evidence="10" id="KW-0067">ATP-binding</keyword>
<evidence type="ECO:0000256" key="5">
    <source>
        <dbReference type="ARBA" id="ARBA00022679"/>
    </source>
</evidence>
<keyword evidence="11" id="KW-0693">Viral RNA replication</keyword>
<name>A0A6M9BSC6_9VIRU</name>